<dbReference type="Gene3D" id="3.30.200.20">
    <property type="entry name" value="Phosphorylase Kinase, domain 1"/>
    <property type="match status" value="1"/>
</dbReference>
<dbReference type="SUPFAM" id="SSF56112">
    <property type="entry name" value="Protein kinase-like (PK-like)"/>
    <property type="match status" value="1"/>
</dbReference>
<evidence type="ECO:0000256" key="6">
    <source>
        <dbReference type="ARBA" id="ARBA00022840"/>
    </source>
</evidence>
<evidence type="ECO:0000256" key="1">
    <source>
        <dbReference type="ARBA" id="ARBA00022527"/>
    </source>
</evidence>
<evidence type="ECO:0000313" key="16">
    <source>
        <dbReference type="Proteomes" id="UP001292094"/>
    </source>
</evidence>
<name>A0AAE1QFD3_9EUCA</name>
<dbReference type="SMART" id="SM00220">
    <property type="entry name" value="S_TKc"/>
    <property type="match status" value="1"/>
</dbReference>
<keyword evidence="3" id="KW-0808">Transferase</keyword>
<comment type="catalytic activity">
    <reaction evidence="12">
        <text>L-tyrosyl-[protein] + ATP = O-phospho-L-tyrosyl-[protein] + ADP + H(+)</text>
        <dbReference type="Rhea" id="RHEA:10596"/>
        <dbReference type="Rhea" id="RHEA-COMP:10136"/>
        <dbReference type="Rhea" id="RHEA-COMP:20101"/>
        <dbReference type="ChEBI" id="CHEBI:15378"/>
        <dbReference type="ChEBI" id="CHEBI:30616"/>
        <dbReference type="ChEBI" id="CHEBI:46858"/>
        <dbReference type="ChEBI" id="CHEBI:61978"/>
        <dbReference type="ChEBI" id="CHEBI:456216"/>
        <dbReference type="EC" id="2.7.12.2"/>
    </reaction>
</comment>
<dbReference type="CDD" id="cd06615">
    <property type="entry name" value="PKc_MEK"/>
    <property type="match status" value="1"/>
</dbReference>
<evidence type="ECO:0000256" key="7">
    <source>
        <dbReference type="ARBA" id="ARBA00023137"/>
    </source>
</evidence>
<evidence type="ECO:0000256" key="5">
    <source>
        <dbReference type="ARBA" id="ARBA00022777"/>
    </source>
</evidence>
<keyword evidence="2" id="KW-0597">Phosphoprotein</keyword>
<dbReference type="EC" id="2.7.12.2" evidence="9"/>
<evidence type="ECO:0000256" key="13">
    <source>
        <dbReference type="SAM" id="MobiDB-lite"/>
    </source>
</evidence>
<evidence type="ECO:0000313" key="15">
    <source>
        <dbReference type="EMBL" id="KAK4325346.1"/>
    </source>
</evidence>
<dbReference type="InterPro" id="IPR050915">
    <property type="entry name" value="MAP_kinase_kinase"/>
</dbReference>
<feature type="compositionally biased region" description="Polar residues" evidence="13">
    <location>
        <begin position="27"/>
        <end position="41"/>
    </location>
</feature>
<dbReference type="InterPro" id="IPR008271">
    <property type="entry name" value="Ser/Thr_kinase_AS"/>
</dbReference>
<keyword evidence="1" id="KW-0723">Serine/threonine-protein kinase</keyword>
<comment type="caution">
    <text evidence="15">The sequence shown here is derived from an EMBL/GenBank/DDBJ whole genome shotgun (WGS) entry which is preliminary data.</text>
</comment>
<keyword evidence="7" id="KW-0829">Tyrosine-protein kinase</keyword>
<dbReference type="Pfam" id="PF00069">
    <property type="entry name" value="Pkinase"/>
    <property type="match status" value="1"/>
</dbReference>
<evidence type="ECO:0000256" key="4">
    <source>
        <dbReference type="ARBA" id="ARBA00022741"/>
    </source>
</evidence>
<comment type="catalytic activity">
    <reaction evidence="10">
        <text>L-seryl-[protein] + ATP = O-phospho-L-seryl-[protein] + ADP + H(+)</text>
        <dbReference type="Rhea" id="RHEA:17989"/>
        <dbReference type="Rhea" id="RHEA-COMP:9863"/>
        <dbReference type="Rhea" id="RHEA-COMP:11604"/>
        <dbReference type="ChEBI" id="CHEBI:15378"/>
        <dbReference type="ChEBI" id="CHEBI:29999"/>
        <dbReference type="ChEBI" id="CHEBI:30616"/>
        <dbReference type="ChEBI" id="CHEBI:83421"/>
        <dbReference type="ChEBI" id="CHEBI:456216"/>
        <dbReference type="EC" id="2.7.12.2"/>
    </reaction>
</comment>
<evidence type="ECO:0000256" key="2">
    <source>
        <dbReference type="ARBA" id="ARBA00022553"/>
    </source>
</evidence>
<feature type="domain" description="Protein kinase" evidence="14">
    <location>
        <begin position="86"/>
        <end position="391"/>
    </location>
</feature>
<comment type="similarity">
    <text evidence="8">Belongs to the protein kinase superfamily. STE Ser/Thr protein kinase family. MAP kinase kinase subfamily.</text>
</comment>
<dbReference type="InterPro" id="IPR011009">
    <property type="entry name" value="Kinase-like_dom_sf"/>
</dbReference>
<dbReference type="GO" id="GO:0004708">
    <property type="term" value="F:MAP kinase kinase activity"/>
    <property type="evidence" value="ECO:0007669"/>
    <property type="project" value="UniProtKB-EC"/>
</dbReference>
<keyword evidence="6" id="KW-0067">ATP-binding</keyword>
<reference evidence="15" key="1">
    <citation type="submission" date="2023-11" db="EMBL/GenBank/DDBJ databases">
        <title>Genome assemblies of two species of porcelain crab, Petrolisthes cinctipes and Petrolisthes manimaculis (Anomura: Porcellanidae).</title>
        <authorList>
            <person name="Angst P."/>
        </authorList>
    </citation>
    <scope>NUCLEOTIDE SEQUENCE</scope>
    <source>
        <strain evidence="15">PB745_02</strain>
        <tissue evidence="15">Gill</tissue>
    </source>
</reference>
<organism evidence="15 16">
    <name type="scientific">Petrolisthes manimaculis</name>
    <dbReference type="NCBI Taxonomy" id="1843537"/>
    <lineage>
        <taxon>Eukaryota</taxon>
        <taxon>Metazoa</taxon>
        <taxon>Ecdysozoa</taxon>
        <taxon>Arthropoda</taxon>
        <taxon>Crustacea</taxon>
        <taxon>Multicrustacea</taxon>
        <taxon>Malacostraca</taxon>
        <taxon>Eumalacostraca</taxon>
        <taxon>Eucarida</taxon>
        <taxon>Decapoda</taxon>
        <taxon>Pleocyemata</taxon>
        <taxon>Anomura</taxon>
        <taxon>Galatheoidea</taxon>
        <taxon>Porcellanidae</taxon>
        <taxon>Petrolisthes</taxon>
    </lineage>
</organism>
<dbReference type="InterPro" id="IPR000719">
    <property type="entry name" value="Prot_kinase_dom"/>
</dbReference>
<evidence type="ECO:0000256" key="9">
    <source>
        <dbReference type="ARBA" id="ARBA00038999"/>
    </source>
</evidence>
<dbReference type="GO" id="GO:0004713">
    <property type="term" value="F:protein tyrosine kinase activity"/>
    <property type="evidence" value="ECO:0007669"/>
    <property type="project" value="UniProtKB-KW"/>
</dbReference>
<dbReference type="PANTHER" id="PTHR47448:SF1">
    <property type="entry name" value="SERINE_THREONINE-PROTEIN KINASE STE7 HOMOLOG"/>
    <property type="match status" value="1"/>
</dbReference>
<dbReference type="GO" id="GO:0004674">
    <property type="term" value="F:protein serine/threonine kinase activity"/>
    <property type="evidence" value="ECO:0007669"/>
    <property type="project" value="UniProtKB-KW"/>
</dbReference>
<proteinExistence type="inferred from homology"/>
<feature type="region of interest" description="Disordered" evidence="13">
    <location>
        <begin position="1"/>
        <end position="41"/>
    </location>
</feature>
<keyword evidence="5" id="KW-0418">Kinase</keyword>
<evidence type="ECO:0000256" key="12">
    <source>
        <dbReference type="ARBA" id="ARBA00051693"/>
    </source>
</evidence>
<keyword evidence="4" id="KW-0547">Nucleotide-binding</keyword>
<dbReference type="AlphaFoldDB" id="A0AAE1QFD3"/>
<evidence type="ECO:0000256" key="8">
    <source>
        <dbReference type="ARBA" id="ARBA00038035"/>
    </source>
</evidence>
<protein>
    <recommendedName>
        <fullName evidence="9">mitogen-activated protein kinase kinase</fullName>
        <ecNumber evidence="9">2.7.12.2</ecNumber>
    </recommendedName>
</protein>
<dbReference type="FunFam" id="1.10.510.10:FF:000115">
    <property type="entry name" value="Dual specificity mitogen-activated protein kinase kinase 1"/>
    <property type="match status" value="1"/>
</dbReference>
<evidence type="ECO:0000259" key="14">
    <source>
        <dbReference type="PROSITE" id="PS50011"/>
    </source>
</evidence>
<dbReference type="EMBL" id="JAWZYT010000285">
    <property type="protein sequence ID" value="KAK4325346.1"/>
    <property type="molecule type" value="Genomic_DNA"/>
</dbReference>
<dbReference type="Gene3D" id="1.10.510.10">
    <property type="entry name" value="Transferase(Phosphotransferase) domain 1"/>
    <property type="match status" value="1"/>
</dbReference>
<sequence>MMSKNKFNLKLPPGSIEQTNDHDNHSGTETPQRKASTGATGSFGSMSLESLLKCIQELDMDDTQRRRMEMFLNQKQKIGELNADDFEKLGELGAGNGGVVNKEMHKPSGLIMARKLIHLEVKPAVRNQIIRELKVLHECNSPFIVGFYGAFYSEGEISICMEYMDGGSLDLCLKKAIRIPEPILAKICATVLKGLAYLREKHQIIHRDVKPSNILVNSRGEIKICDFGVSGQLIDSMANTFVGTRSYMSGEVPVERLTTSLYYYIEPERLNGDHYSVASDIWSLGLSLVEMAIGMYPIPPPDPNTLKKIFGSKIEGVSPSPTSRSPRSAGLPGEPRPMAIFELLDYIVNEPPPRLPPGVFSPEFIDLVDRCLKKSPSERADLTTLQNHEWIKRAEQEDVDIAGWVCKTMDITPSTPTKPSADVN</sequence>
<dbReference type="PANTHER" id="PTHR47448">
    <property type="entry name" value="DUAL SPECIFICITY MITOGEN-ACTIVATED PROTEIN KINASE KINASE DSOR1-LIKE PROTEIN"/>
    <property type="match status" value="1"/>
</dbReference>
<accession>A0AAE1QFD3</accession>
<evidence type="ECO:0000256" key="10">
    <source>
        <dbReference type="ARBA" id="ARBA00049014"/>
    </source>
</evidence>
<evidence type="ECO:0000256" key="11">
    <source>
        <dbReference type="ARBA" id="ARBA00049299"/>
    </source>
</evidence>
<dbReference type="FunFam" id="3.30.200.20:FF:000100">
    <property type="entry name" value="Dual specificity mitogen-activated protein kinase kinase 1"/>
    <property type="match status" value="1"/>
</dbReference>
<dbReference type="GO" id="GO:0005829">
    <property type="term" value="C:cytosol"/>
    <property type="evidence" value="ECO:0007669"/>
    <property type="project" value="UniProtKB-ARBA"/>
</dbReference>
<dbReference type="PROSITE" id="PS00108">
    <property type="entry name" value="PROTEIN_KINASE_ST"/>
    <property type="match status" value="1"/>
</dbReference>
<comment type="catalytic activity">
    <reaction evidence="11">
        <text>L-threonyl-[protein] + ATP = O-phospho-L-threonyl-[protein] + ADP + H(+)</text>
        <dbReference type="Rhea" id="RHEA:46608"/>
        <dbReference type="Rhea" id="RHEA-COMP:11060"/>
        <dbReference type="Rhea" id="RHEA-COMP:11605"/>
        <dbReference type="ChEBI" id="CHEBI:15378"/>
        <dbReference type="ChEBI" id="CHEBI:30013"/>
        <dbReference type="ChEBI" id="CHEBI:30616"/>
        <dbReference type="ChEBI" id="CHEBI:61977"/>
        <dbReference type="ChEBI" id="CHEBI:456216"/>
        <dbReference type="EC" id="2.7.12.2"/>
    </reaction>
</comment>
<dbReference type="PROSITE" id="PS50011">
    <property type="entry name" value="PROTEIN_KINASE_DOM"/>
    <property type="match status" value="1"/>
</dbReference>
<dbReference type="GO" id="GO:0005524">
    <property type="term" value="F:ATP binding"/>
    <property type="evidence" value="ECO:0007669"/>
    <property type="project" value="UniProtKB-KW"/>
</dbReference>
<keyword evidence="16" id="KW-1185">Reference proteome</keyword>
<dbReference type="Proteomes" id="UP001292094">
    <property type="component" value="Unassembled WGS sequence"/>
</dbReference>
<gene>
    <name evidence="15" type="ORF">Pmani_004063</name>
</gene>
<evidence type="ECO:0000256" key="3">
    <source>
        <dbReference type="ARBA" id="ARBA00022679"/>
    </source>
</evidence>